<proteinExistence type="predicted"/>
<sequence length="389" mass="43824">MNILLISRGYPSNRDVQWGCFERDQAKALQKLGHTVTVMSIDGRFRLYKRRLGITQISDDGINVYNMFYCPFVILRLLGSKFFLKVLSWQTNRLYEEVKKREIPDVIYAHYLTNIYSAAIIKQHYNIPVVGIEHWSMLNRKLLPSYVSIMGNIGYRIADKLIAVSDSLKCNIYNHFGVNSIVIHNMIGEEFTNRQIVDRKKIVSGKLNIIALGSLFYGKGYDILISAFAKTGLSKFGCKLTIVGEGCQRAKLQAQIDELGLERSILLVGQKNKHEIIAIMDSCNLFIHPSRGENFSVAILEGLASGLPVVATLCGGAAQCINKKNGLLVPIDDIDQLEKAIRYMYEHIGEYDNMKISNDCLSKYSSVAIGRQIENVLNKVVNKNEVISC</sequence>
<dbReference type="EMBL" id="QSJZ01000001">
    <property type="protein sequence ID" value="RHE26108.1"/>
    <property type="molecule type" value="Genomic_DNA"/>
</dbReference>
<dbReference type="Pfam" id="PF13439">
    <property type="entry name" value="Glyco_transf_4"/>
    <property type="match status" value="1"/>
</dbReference>
<feature type="domain" description="Glycosyl transferase family 1" evidence="1">
    <location>
        <begin position="199"/>
        <end position="348"/>
    </location>
</feature>
<organism evidence="3 4">
    <name type="scientific">Bacteroides uniformis</name>
    <dbReference type="NCBI Taxonomy" id="820"/>
    <lineage>
        <taxon>Bacteria</taxon>
        <taxon>Pseudomonadati</taxon>
        <taxon>Bacteroidota</taxon>
        <taxon>Bacteroidia</taxon>
        <taxon>Bacteroidales</taxon>
        <taxon>Bacteroidaceae</taxon>
        <taxon>Bacteroides</taxon>
    </lineage>
</organism>
<dbReference type="CDD" id="cd03801">
    <property type="entry name" value="GT4_PimA-like"/>
    <property type="match status" value="1"/>
</dbReference>
<name>A0A414INV5_BACUN</name>
<dbReference type="PANTHER" id="PTHR12526:SF630">
    <property type="entry name" value="GLYCOSYLTRANSFERASE"/>
    <property type="match status" value="1"/>
</dbReference>
<comment type="caution">
    <text evidence="3">The sequence shown here is derived from an EMBL/GenBank/DDBJ whole genome shotgun (WGS) entry which is preliminary data.</text>
</comment>
<dbReference type="Proteomes" id="UP000283601">
    <property type="component" value="Unassembled WGS sequence"/>
</dbReference>
<feature type="domain" description="Glycosyltransferase subfamily 4-like N-terminal" evidence="2">
    <location>
        <begin position="24"/>
        <end position="187"/>
    </location>
</feature>
<gene>
    <name evidence="3" type="ORF">DW758_03420</name>
</gene>
<evidence type="ECO:0000313" key="4">
    <source>
        <dbReference type="Proteomes" id="UP000283601"/>
    </source>
</evidence>
<evidence type="ECO:0000259" key="1">
    <source>
        <dbReference type="Pfam" id="PF00534"/>
    </source>
</evidence>
<keyword evidence="3" id="KW-0808">Transferase</keyword>
<dbReference type="PANTHER" id="PTHR12526">
    <property type="entry name" value="GLYCOSYLTRANSFERASE"/>
    <property type="match status" value="1"/>
</dbReference>
<reference evidence="3 4" key="1">
    <citation type="submission" date="2018-08" db="EMBL/GenBank/DDBJ databases">
        <title>A genome reference for cultivated species of the human gut microbiota.</title>
        <authorList>
            <person name="Zou Y."/>
            <person name="Xue W."/>
            <person name="Luo G."/>
        </authorList>
    </citation>
    <scope>NUCLEOTIDE SEQUENCE [LARGE SCALE GENOMIC DNA]</scope>
    <source>
        <strain evidence="3 4">AM29-12AC</strain>
    </source>
</reference>
<evidence type="ECO:0000259" key="2">
    <source>
        <dbReference type="Pfam" id="PF13439"/>
    </source>
</evidence>
<dbReference type="InterPro" id="IPR001296">
    <property type="entry name" value="Glyco_trans_1"/>
</dbReference>
<accession>A0A414INV5</accession>
<dbReference type="GO" id="GO:0016757">
    <property type="term" value="F:glycosyltransferase activity"/>
    <property type="evidence" value="ECO:0007669"/>
    <property type="project" value="InterPro"/>
</dbReference>
<dbReference type="RefSeq" id="WP_118132085.1">
    <property type="nucleotide sequence ID" value="NZ_CALNHV010000018.1"/>
</dbReference>
<protein>
    <submittedName>
        <fullName evidence="3">Glycosyltransferase family 4 protein</fullName>
    </submittedName>
</protein>
<dbReference type="SUPFAM" id="SSF53756">
    <property type="entry name" value="UDP-Glycosyltransferase/glycogen phosphorylase"/>
    <property type="match status" value="1"/>
</dbReference>
<dbReference type="Pfam" id="PF00534">
    <property type="entry name" value="Glycos_transf_1"/>
    <property type="match status" value="1"/>
</dbReference>
<dbReference type="Gene3D" id="3.40.50.2000">
    <property type="entry name" value="Glycogen Phosphorylase B"/>
    <property type="match status" value="2"/>
</dbReference>
<evidence type="ECO:0000313" key="3">
    <source>
        <dbReference type="EMBL" id="RHE26108.1"/>
    </source>
</evidence>
<dbReference type="AlphaFoldDB" id="A0A414INV5"/>
<dbReference type="InterPro" id="IPR028098">
    <property type="entry name" value="Glyco_trans_4-like_N"/>
</dbReference>